<keyword evidence="5" id="KW-1185">Reference proteome</keyword>
<dbReference type="Gene3D" id="2.120.10.80">
    <property type="entry name" value="Kelch-type beta propeller"/>
    <property type="match status" value="3"/>
</dbReference>
<dbReference type="OrthoDB" id="10251809at2759"/>
<dbReference type="PANTHER" id="PTHR46093">
    <property type="entry name" value="ACYL-COA-BINDING DOMAIN-CONTAINING PROTEIN 5"/>
    <property type="match status" value="1"/>
</dbReference>
<evidence type="ECO:0000313" key="5">
    <source>
        <dbReference type="Proteomes" id="UP000186817"/>
    </source>
</evidence>
<keyword evidence="2" id="KW-0677">Repeat</keyword>
<evidence type="ECO:0000256" key="3">
    <source>
        <dbReference type="SAM" id="MobiDB-lite"/>
    </source>
</evidence>
<dbReference type="EMBL" id="LSRX01000918">
    <property type="protein sequence ID" value="OLP86383.1"/>
    <property type="molecule type" value="Genomic_DNA"/>
</dbReference>
<evidence type="ECO:0000256" key="2">
    <source>
        <dbReference type="ARBA" id="ARBA00022737"/>
    </source>
</evidence>
<dbReference type="InterPro" id="IPR015915">
    <property type="entry name" value="Kelch-typ_b-propeller"/>
</dbReference>
<comment type="caution">
    <text evidence="4">The sequence shown here is derived from an EMBL/GenBank/DDBJ whole genome shotgun (WGS) entry which is preliminary data.</text>
</comment>
<sequence length="810" mass="90176">MFYKYGSILVAVVPGISDGGCLSDLQPQKHPDKKAQQAPAPVLAHIPAPPCCRSPCQPLVVLVHFQGASPITPRLRLLPESQSMALVPPQALPQKTREPQPSPMLPLQSDQESASFRRPSSDYISSREHEDMSKHPAMQDRIWPAPAISFTRLESLSSRPLRKNPATPYNPERLDRRAACHSQLRMQLVPESPGWPSTQTQRRLPKEPELGQHLPQTLLPIRQSSRARPEKLRLLSPLSPRELRQGRPSPHALSMYRLMPPSKCPQRTPSAPLPLFPVHRSQPRVQLVPSTSMVLAGNRPLSEIPLLRHPQALSPESRARGSRQPKAIEGTEGCVLAACRASARPHSPQTVTPSPGSRSECLLTGLRQRPRSANPSQRYESRSASKTTAGTPGPGSYDPEPVSFDMYMPQHTRQEKRARGIFSIPVWMVFIASHNVKDKDWTISGLVDARLRLEEFRLMPNGQSNTVMPSAVRSDMFGARPNICAANVRAKGITSSQGEWGRLADLTDAAGLIRPAARSEHIGAWDESRQVLRIHAGSNLEGDLWAFDLASATWTRTITAEVPAARSAHAAGWDPAGQSLWVHGGYNSQTKVWFRDIWRFQSGLWTLESNDAGPCGRQAHVAVWVSSTASLWVHGGWTGTHRLSDLWSYNHQAHGWQELAPLSPSGPPPARSHHIAVWDGTNQVLWMHGGYNSSLLGDLWTLDATTLSWAEIATDGGPTARPVGTLVTRRCLGRPQPRHLHPWRIQRKPLWRPLVVLGHYDLDDAYGELHIQFKQPDLHFKHHLADEHQLQQQQQQLHNLCQQHLNNCDV</sequence>
<evidence type="ECO:0000256" key="1">
    <source>
        <dbReference type="ARBA" id="ARBA00022441"/>
    </source>
</evidence>
<proteinExistence type="predicted"/>
<reference evidence="4 5" key="1">
    <citation type="submission" date="2016-02" db="EMBL/GenBank/DDBJ databases">
        <title>Genome analysis of coral dinoflagellate symbionts highlights evolutionary adaptations to a symbiotic lifestyle.</title>
        <authorList>
            <person name="Aranda M."/>
            <person name="Li Y."/>
            <person name="Liew Y.J."/>
            <person name="Baumgarten S."/>
            <person name="Simakov O."/>
            <person name="Wilson M."/>
            <person name="Piel J."/>
            <person name="Ashoor H."/>
            <person name="Bougouffa S."/>
            <person name="Bajic V.B."/>
            <person name="Ryu T."/>
            <person name="Ravasi T."/>
            <person name="Bayer T."/>
            <person name="Micklem G."/>
            <person name="Kim H."/>
            <person name="Bhak J."/>
            <person name="Lajeunesse T.C."/>
            <person name="Voolstra C.R."/>
        </authorList>
    </citation>
    <scope>NUCLEOTIDE SEQUENCE [LARGE SCALE GENOMIC DNA]</scope>
    <source>
        <strain evidence="4 5">CCMP2467</strain>
    </source>
</reference>
<organism evidence="4 5">
    <name type="scientific">Symbiodinium microadriaticum</name>
    <name type="common">Dinoflagellate</name>
    <name type="synonym">Zooxanthella microadriatica</name>
    <dbReference type="NCBI Taxonomy" id="2951"/>
    <lineage>
        <taxon>Eukaryota</taxon>
        <taxon>Sar</taxon>
        <taxon>Alveolata</taxon>
        <taxon>Dinophyceae</taxon>
        <taxon>Suessiales</taxon>
        <taxon>Symbiodiniaceae</taxon>
        <taxon>Symbiodinium</taxon>
    </lineage>
</organism>
<feature type="compositionally biased region" description="Basic and acidic residues" evidence="3">
    <location>
        <begin position="125"/>
        <end position="135"/>
    </location>
</feature>
<gene>
    <name evidence="4" type="primary">LZTR1</name>
    <name evidence="4" type="ORF">AK812_SmicGene32473</name>
</gene>
<keyword evidence="1" id="KW-0880">Kelch repeat</keyword>
<protein>
    <submittedName>
        <fullName evidence="4">Leucine-zipper-like transcriptional regulator 1</fullName>
    </submittedName>
</protein>
<evidence type="ECO:0000313" key="4">
    <source>
        <dbReference type="EMBL" id="OLP86383.1"/>
    </source>
</evidence>
<accession>A0A1Q9CTZ4</accession>
<dbReference type="Proteomes" id="UP000186817">
    <property type="component" value="Unassembled WGS sequence"/>
</dbReference>
<feature type="region of interest" description="Disordered" evidence="3">
    <location>
        <begin position="189"/>
        <end position="229"/>
    </location>
</feature>
<feature type="region of interest" description="Disordered" evidence="3">
    <location>
        <begin position="89"/>
        <end position="135"/>
    </location>
</feature>
<name>A0A1Q9CTZ4_SYMMI</name>
<dbReference type="Pfam" id="PF24681">
    <property type="entry name" value="Kelch_KLHDC2_KLHL20_DRC7"/>
    <property type="match status" value="1"/>
</dbReference>
<dbReference type="SUPFAM" id="SSF117281">
    <property type="entry name" value="Kelch motif"/>
    <property type="match status" value="1"/>
</dbReference>
<dbReference type="AlphaFoldDB" id="A0A1Q9CTZ4"/>
<feature type="compositionally biased region" description="Polar residues" evidence="3">
    <location>
        <begin position="371"/>
        <end position="390"/>
    </location>
</feature>
<feature type="region of interest" description="Disordered" evidence="3">
    <location>
        <begin position="366"/>
        <end position="404"/>
    </location>
</feature>
<dbReference type="PANTHER" id="PTHR46093:SF18">
    <property type="entry name" value="FIBRONECTIN TYPE-III DOMAIN-CONTAINING PROTEIN"/>
    <property type="match status" value="1"/>
</dbReference>